<dbReference type="Pfam" id="PF00005">
    <property type="entry name" value="ABC_tran"/>
    <property type="match status" value="1"/>
</dbReference>
<accession>A0A1F7JGJ0</accession>
<dbReference type="InterPro" id="IPR003439">
    <property type="entry name" value="ABC_transporter-like_ATP-bd"/>
</dbReference>
<dbReference type="SMART" id="SM00382">
    <property type="entry name" value="AAA"/>
    <property type="match status" value="1"/>
</dbReference>
<proteinExistence type="predicted"/>
<dbReference type="PROSITE" id="PS50893">
    <property type="entry name" value="ABC_TRANSPORTER_2"/>
    <property type="match status" value="1"/>
</dbReference>
<evidence type="ECO:0000259" key="4">
    <source>
        <dbReference type="PROSITE" id="PS50893"/>
    </source>
</evidence>
<feature type="domain" description="ABC transporter" evidence="4">
    <location>
        <begin position="10"/>
        <end position="239"/>
    </location>
</feature>
<evidence type="ECO:0000256" key="2">
    <source>
        <dbReference type="ARBA" id="ARBA00022741"/>
    </source>
</evidence>
<dbReference type="InterPro" id="IPR027417">
    <property type="entry name" value="P-loop_NTPase"/>
</dbReference>
<dbReference type="Proteomes" id="UP000177418">
    <property type="component" value="Unassembled WGS sequence"/>
</dbReference>
<keyword evidence="2" id="KW-0547">Nucleotide-binding</keyword>
<dbReference type="PANTHER" id="PTHR42788:SF2">
    <property type="entry name" value="ABC TRANSPORTER ATP-BINDING PROTEIN"/>
    <property type="match status" value="1"/>
</dbReference>
<gene>
    <name evidence="5" type="ORF">A3H78_05455</name>
</gene>
<reference evidence="5 6" key="1">
    <citation type="journal article" date="2016" name="Nat. Commun.">
        <title>Thousands of microbial genomes shed light on interconnected biogeochemical processes in an aquifer system.</title>
        <authorList>
            <person name="Anantharaman K."/>
            <person name="Brown C.T."/>
            <person name="Hug L.A."/>
            <person name="Sharon I."/>
            <person name="Castelle C.J."/>
            <person name="Probst A.J."/>
            <person name="Thomas B.C."/>
            <person name="Singh A."/>
            <person name="Wilkins M.J."/>
            <person name="Karaoz U."/>
            <person name="Brodie E.L."/>
            <person name="Williams K.H."/>
            <person name="Hubbard S.S."/>
            <person name="Banfield J.F."/>
        </authorList>
    </citation>
    <scope>NUCLEOTIDE SEQUENCE [LARGE SCALE GENOMIC DNA]</scope>
</reference>
<organism evidence="5 6">
    <name type="scientific">Candidatus Roizmanbacteria bacterium RIFCSPLOWO2_02_FULL_36_11</name>
    <dbReference type="NCBI Taxonomy" id="1802071"/>
    <lineage>
        <taxon>Bacteria</taxon>
        <taxon>Candidatus Roizmaniibacteriota</taxon>
    </lineage>
</organism>
<evidence type="ECO:0000256" key="3">
    <source>
        <dbReference type="ARBA" id="ARBA00022840"/>
    </source>
</evidence>
<dbReference type="GO" id="GO:0005524">
    <property type="term" value="F:ATP binding"/>
    <property type="evidence" value="ECO:0007669"/>
    <property type="project" value="UniProtKB-KW"/>
</dbReference>
<dbReference type="EMBL" id="MGAV01000013">
    <property type="protein sequence ID" value="OGK54712.1"/>
    <property type="molecule type" value="Genomic_DNA"/>
</dbReference>
<dbReference type="Gene3D" id="3.40.50.300">
    <property type="entry name" value="P-loop containing nucleotide triphosphate hydrolases"/>
    <property type="match status" value="1"/>
</dbReference>
<dbReference type="SUPFAM" id="SSF52540">
    <property type="entry name" value="P-loop containing nucleoside triphosphate hydrolases"/>
    <property type="match status" value="1"/>
</dbReference>
<comment type="caution">
    <text evidence="5">The sequence shown here is derived from an EMBL/GenBank/DDBJ whole genome shotgun (WGS) entry which is preliminary data.</text>
</comment>
<dbReference type="InterPro" id="IPR017871">
    <property type="entry name" value="ABC_transporter-like_CS"/>
</dbReference>
<protein>
    <recommendedName>
        <fullName evidence="4">ABC transporter domain-containing protein</fullName>
    </recommendedName>
</protein>
<keyword evidence="3" id="KW-0067">ATP-binding</keyword>
<dbReference type="CDD" id="cd03293">
    <property type="entry name" value="ABC_NrtD_SsuB_transporters"/>
    <property type="match status" value="1"/>
</dbReference>
<dbReference type="InterPro" id="IPR050166">
    <property type="entry name" value="ABC_transporter_ATP-bind"/>
</dbReference>
<dbReference type="PROSITE" id="PS00211">
    <property type="entry name" value="ABC_TRANSPORTER_1"/>
    <property type="match status" value="1"/>
</dbReference>
<dbReference type="AlphaFoldDB" id="A0A1F7JGJ0"/>
<evidence type="ECO:0000313" key="6">
    <source>
        <dbReference type="Proteomes" id="UP000177418"/>
    </source>
</evidence>
<dbReference type="GO" id="GO:0016887">
    <property type="term" value="F:ATP hydrolysis activity"/>
    <property type="evidence" value="ECO:0007669"/>
    <property type="project" value="InterPro"/>
</dbReference>
<sequence>MKKNESKLIIRVLSKSFNTPDNNIQVLTNINLHVEKGELVALIGPSGCGKTVFLDCISGLLTHDTGEILVGDNAINKGKHFVSYLLQNDGLLPWRRIIDNVMLPLEIKGVDKKNAKKRAQKLLKQFGLSEFEKYYPSQLSGGMIQRAALARTYLVDNDIILMDEPFSRLDALTKLTTQQWFLYIWEKYKKTVLFVTHDIDEAIFLADRIYVMSVRPGRIIAEYTVSIPRPRKNDVSTTSQFISLKKKLLEALKKNRGFNSD</sequence>
<evidence type="ECO:0000313" key="5">
    <source>
        <dbReference type="EMBL" id="OGK54712.1"/>
    </source>
</evidence>
<evidence type="ECO:0000256" key="1">
    <source>
        <dbReference type="ARBA" id="ARBA00022448"/>
    </source>
</evidence>
<dbReference type="InterPro" id="IPR003593">
    <property type="entry name" value="AAA+_ATPase"/>
</dbReference>
<name>A0A1F7JGJ0_9BACT</name>
<keyword evidence="1" id="KW-0813">Transport</keyword>
<dbReference type="PANTHER" id="PTHR42788">
    <property type="entry name" value="TAURINE IMPORT ATP-BINDING PROTEIN-RELATED"/>
    <property type="match status" value="1"/>
</dbReference>